<evidence type="ECO:0000256" key="1">
    <source>
        <dbReference type="SAM" id="MobiDB-lite"/>
    </source>
</evidence>
<dbReference type="AlphaFoldDB" id="A0A0C3PSV6"/>
<dbReference type="Gene3D" id="2.60.40.420">
    <property type="entry name" value="Cupredoxins - blue copper proteins"/>
    <property type="match status" value="1"/>
</dbReference>
<dbReference type="InterPro" id="IPR008972">
    <property type="entry name" value="Cupredoxin"/>
</dbReference>
<dbReference type="InterPro" id="IPR052953">
    <property type="entry name" value="Ser-rich/MCO-related"/>
</dbReference>
<reference evidence="3 4" key="1">
    <citation type="journal article" date="2014" name="PLoS Genet.">
        <title>Analysis of the Phlebiopsis gigantea genome, transcriptome and secretome provides insight into its pioneer colonization strategies of wood.</title>
        <authorList>
            <person name="Hori C."/>
            <person name="Ishida T."/>
            <person name="Igarashi K."/>
            <person name="Samejima M."/>
            <person name="Suzuki H."/>
            <person name="Master E."/>
            <person name="Ferreira P."/>
            <person name="Ruiz-Duenas F.J."/>
            <person name="Held B."/>
            <person name="Canessa P."/>
            <person name="Larrondo L.F."/>
            <person name="Schmoll M."/>
            <person name="Druzhinina I.S."/>
            <person name="Kubicek C.P."/>
            <person name="Gaskell J.A."/>
            <person name="Kersten P."/>
            <person name="St John F."/>
            <person name="Glasner J."/>
            <person name="Sabat G."/>
            <person name="Splinter BonDurant S."/>
            <person name="Syed K."/>
            <person name="Yadav J."/>
            <person name="Mgbeahuruike A.C."/>
            <person name="Kovalchuk A."/>
            <person name="Asiegbu F.O."/>
            <person name="Lackner G."/>
            <person name="Hoffmeister D."/>
            <person name="Rencoret J."/>
            <person name="Gutierrez A."/>
            <person name="Sun H."/>
            <person name="Lindquist E."/>
            <person name="Barry K."/>
            <person name="Riley R."/>
            <person name="Grigoriev I.V."/>
            <person name="Henrissat B."/>
            <person name="Kues U."/>
            <person name="Berka R.M."/>
            <person name="Martinez A.T."/>
            <person name="Covert S.F."/>
            <person name="Blanchette R.A."/>
            <person name="Cullen D."/>
        </authorList>
    </citation>
    <scope>NUCLEOTIDE SEQUENCE [LARGE SCALE GENOMIC DNA]</scope>
    <source>
        <strain evidence="3 4">11061_1 CR5-6</strain>
    </source>
</reference>
<feature type="region of interest" description="Disordered" evidence="1">
    <location>
        <begin position="153"/>
        <end position="198"/>
    </location>
</feature>
<keyword evidence="2" id="KW-0732">Signal</keyword>
<dbReference type="SUPFAM" id="SSF49503">
    <property type="entry name" value="Cupredoxins"/>
    <property type="match status" value="1"/>
</dbReference>
<organism evidence="3 4">
    <name type="scientific">Phlebiopsis gigantea (strain 11061_1 CR5-6)</name>
    <name type="common">White-rot fungus</name>
    <name type="synonym">Peniophora gigantea</name>
    <dbReference type="NCBI Taxonomy" id="745531"/>
    <lineage>
        <taxon>Eukaryota</taxon>
        <taxon>Fungi</taxon>
        <taxon>Dikarya</taxon>
        <taxon>Basidiomycota</taxon>
        <taxon>Agaricomycotina</taxon>
        <taxon>Agaricomycetes</taxon>
        <taxon>Polyporales</taxon>
        <taxon>Phanerochaetaceae</taxon>
        <taxon>Phlebiopsis</taxon>
    </lineage>
</organism>
<feature type="chain" id="PRO_5002180527" description="Phytocyanin domain-containing protein" evidence="2">
    <location>
        <begin position="20"/>
        <end position="222"/>
    </location>
</feature>
<dbReference type="OrthoDB" id="1921208at2759"/>
<dbReference type="HOGENOM" id="CLU_053381_6_1_1"/>
<proteinExistence type="predicted"/>
<dbReference type="CDD" id="cd00920">
    <property type="entry name" value="Cupredoxin"/>
    <property type="match status" value="1"/>
</dbReference>
<protein>
    <recommendedName>
        <fullName evidence="5">Phytocyanin domain-containing protein</fullName>
    </recommendedName>
</protein>
<evidence type="ECO:0000313" key="4">
    <source>
        <dbReference type="Proteomes" id="UP000053257"/>
    </source>
</evidence>
<dbReference type="EMBL" id="KN840454">
    <property type="protein sequence ID" value="KIP10513.1"/>
    <property type="molecule type" value="Genomic_DNA"/>
</dbReference>
<dbReference type="Proteomes" id="UP000053257">
    <property type="component" value="Unassembled WGS sequence"/>
</dbReference>
<keyword evidence="4" id="KW-1185">Reference proteome</keyword>
<evidence type="ECO:0000313" key="3">
    <source>
        <dbReference type="EMBL" id="KIP10513.1"/>
    </source>
</evidence>
<evidence type="ECO:0008006" key="5">
    <source>
        <dbReference type="Google" id="ProtNLM"/>
    </source>
</evidence>
<name>A0A0C3PSV6_PHLG1</name>
<sequence length="222" mass="22447">MKASFLSLVLVSLCCLVNAFTYTVTVGIDETSGHQGIGFDPSSIRPSAGDTITFTFALPEYLKDPPAVQHSATQSTFDAPCTSKAGGFDTGVQSTGSVNSGTGASFNLLVNDTNPIWFFSSVGTDCKSGMVLSINPPLSGDQTADAFLKSAMASTGTPSSSSPASSDQISSTSATSNAAASATSPAPQPTTSDTTSSGTHMAQVELGLAAIVAFIGVSLMAY</sequence>
<dbReference type="PANTHER" id="PTHR34883">
    <property type="entry name" value="SERINE-RICH PROTEIN, PUTATIVE-RELATED-RELATED"/>
    <property type="match status" value="1"/>
</dbReference>
<dbReference type="STRING" id="745531.A0A0C3PSV6"/>
<feature type="signal peptide" evidence="2">
    <location>
        <begin position="1"/>
        <end position="19"/>
    </location>
</feature>
<accession>A0A0C3PSV6</accession>
<evidence type="ECO:0000256" key="2">
    <source>
        <dbReference type="SAM" id="SignalP"/>
    </source>
</evidence>
<dbReference type="PANTHER" id="PTHR34883:SF15">
    <property type="entry name" value="EXTRACELLULAR SERINE-RICH PROTEIN"/>
    <property type="match status" value="1"/>
</dbReference>
<gene>
    <name evidence="3" type="ORF">PHLGIDRAFT_33880</name>
</gene>